<dbReference type="Gene3D" id="2.120.10.30">
    <property type="entry name" value="TolB, C-terminal domain"/>
    <property type="match status" value="3"/>
</dbReference>
<evidence type="ECO:0000313" key="3">
    <source>
        <dbReference type="Proteomes" id="UP000639859"/>
    </source>
</evidence>
<dbReference type="PANTHER" id="PTHR32161">
    <property type="entry name" value="DPP6 N-TERMINAL DOMAIN-LIKE PROTEIN"/>
    <property type="match status" value="1"/>
</dbReference>
<feature type="chain" id="PRO_5046975598" evidence="1">
    <location>
        <begin position="22"/>
        <end position="618"/>
    </location>
</feature>
<reference evidence="2 3" key="1">
    <citation type="submission" date="2020-11" db="EMBL/GenBank/DDBJ databases">
        <title>genome sequence of strain KACC 18849.</title>
        <authorList>
            <person name="Gao J."/>
            <person name="Zhang X."/>
        </authorList>
    </citation>
    <scope>NUCLEOTIDE SEQUENCE [LARGE SCALE GENOMIC DNA]</scope>
    <source>
        <strain evidence="2 3">KACC 18849</strain>
    </source>
</reference>
<keyword evidence="1" id="KW-0732">Signal</keyword>
<dbReference type="InterPro" id="IPR011042">
    <property type="entry name" value="6-blade_b-propeller_TolB-like"/>
</dbReference>
<keyword evidence="3" id="KW-1185">Reference proteome</keyword>
<dbReference type="InterPro" id="IPR011659">
    <property type="entry name" value="WD40"/>
</dbReference>
<proteinExistence type="predicted"/>
<feature type="signal peptide" evidence="1">
    <location>
        <begin position="1"/>
        <end position="21"/>
    </location>
</feature>
<evidence type="ECO:0000256" key="1">
    <source>
        <dbReference type="SAM" id="SignalP"/>
    </source>
</evidence>
<comment type="caution">
    <text evidence="2">The sequence shown here is derived from an EMBL/GenBank/DDBJ whole genome shotgun (WGS) entry which is preliminary data.</text>
</comment>
<dbReference type="RefSeq" id="WP_198576218.1">
    <property type="nucleotide sequence ID" value="NZ_JADWOX010000007.1"/>
</dbReference>
<dbReference type="SUPFAM" id="SSF82171">
    <property type="entry name" value="DPP6 N-terminal domain-like"/>
    <property type="match status" value="2"/>
</dbReference>
<name>A0ABS0SXC2_9CAUL</name>
<sequence length="618" mass="68001">MDRRHFLAAVPAALMAGKAMAAAPASSKGVMLMNRIGPSSSELYIANADGSNERKLLQGASVFEYHASFGPDGKSVIFTSERLGDGQSDLFRANLDGSGIQPLVVGSAVDDSGELSPDGSRLAFVSTRQGYVANVWILDLKTKRLTNLTGAPEVQGDPSLPNGFFRPAWSPDGKQIAFSSDRNTDWRGHHEGKGWEHTQELSIYVIGADGKGLRRVASKPGYCLGSPKWSPDGKRVAFYELTTEDTWFTRRPDTVGGVTSQIVSVDVATGERVELTSGPGFKLFPQFLSDDVVAYQRKGGPEEGLYTTDGKPPIKRVVRSPVWSPDGKSVIYEKVGFKARGQFKPLYSWDPKFDYLHTDVFPVVAGDGTLAITEKQQGNSSLVTMNRDGSNRRVVFEVEGRGLDPVLLKKGLAGAFMPGWSPDGQWLTFGMGVWFQERTKGKATLMRVRRDGTDYEPLTDGTVHSGFPSYSADGKEIVFRVWGESEKGLRVINLDTRQIRVLTTGYDNLPFWSPDGKRIVFTRKVDAVNFDVFTIRPDGSDLQRLTTNRGNDGHAVWSADGRILFSTGMYGFREEAALYDNTFQPYGQIMVMNADGTGKRLLTDSLWEDSMPMYLPAK</sequence>
<dbReference type="EMBL" id="JADWOX010000007">
    <property type="protein sequence ID" value="MBI1684297.1"/>
    <property type="molecule type" value="Genomic_DNA"/>
</dbReference>
<accession>A0ABS0SXC2</accession>
<dbReference type="Proteomes" id="UP000639859">
    <property type="component" value="Unassembled WGS sequence"/>
</dbReference>
<gene>
    <name evidence="2" type="ORF">I4Q42_11525</name>
</gene>
<organism evidence="2 3">
    <name type="scientific">Caulobacter hibisci</name>
    <dbReference type="NCBI Taxonomy" id="2035993"/>
    <lineage>
        <taxon>Bacteria</taxon>
        <taxon>Pseudomonadati</taxon>
        <taxon>Pseudomonadota</taxon>
        <taxon>Alphaproteobacteria</taxon>
        <taxon>Caulobacterales</taxon>
        <taxon>Caulobacteraceae</taxon>
        <taxon>Caulobacter</taxon>
    </lineage>
</organism>
<dbReference type="Pfam" id="PF07676">
    <property type="entry name" value="PD40"/>
    <property type="match status" value="8"/>
</dbReference>
<dbReference type="PANTHER" id="PTHR32161:SF8">
    <property type="entry name" value="DPP6 N-TERMINAL DOMAIN-LIKE PROTEIN"/>
    <property type="match status" value="1"/>
</dbReference>
<protein>
    <submittedName>
        <fullName evidence="2">PD40 domain-containing protein</fullName>
    </submittedName>
</protein>
<evidence type="ECO:0000313" key="2">
    <source>
        <dbReference type="EMBL" id="MBI1684297.1"/>
    </source>
</evidence>